<dbReference type="Proteomes" id="UP000465360">
    <property type="component" value="Unassembled WGS sequence"/>
</dbReference>
<dbReference type="GO" id="GO:0016491">
    <property type="term" value="F:oxidoreductase activity"/>
    <property type="evidence" value="ECO:0007669"/>
    <property type="project" value="InterPro"/>
</dbReference>
<reference evidence="1 2" key="1">
    <citation type="journal article" date="2019" name="Emerg. Microbes Infect.">
        <title>Comprehensive subspecies identification of 175 nontuberculous mycobacteria species based on 7547 genomic profiles.</title>
        <authorList>
            <person name="Matsumoto Y."/>
            <person name="Kinjo T."/>
            <person name="Motooka D."/>
            <person name="Nabeya D."/>
            <person name="Jung N."/>
            <person name="Uechi K."/>
            <person name="Horii T."/>
            <person name="Iida T."/>
            <person name="Fujita J."/>
            <person name="Nakamura S."/>
        </authorList>
    </citation>
    <scope>NUCLEOTIDE SEQUENCE [LARGE SCALE GENOMIC DNA]</scope>
    <source>
        <strain evidence="1 2">JCM 30725</strain>
    </source>
</reference>
<dbReference type="InterPro" id="IPR007814">
    <property type="entry name" value="PaaA_PaaC"/>
</dbReference>
<dbReference type="GO" id="GO:0010124">
    <property type="term" value="P:phenylacetate catabolic process"/>
    <property type="evidence" value="ECO:0007669"/>
    <property type="project" value="InterPro"/>
</dbReference>
<dbReference type="GO" id="GO:0005829">
    <property type="term" value="C:cytosol"/>
    <property type="evidence" value="ECO:0007669"/>
    <property type="project" value="TreeGrafter"/>
</dbReference>
<gene>
    <name evidence="1" type="ORF">MBOU_36020</name>
</gene>
<dbReference type="InterPro" id="IPR012348">
    <property type="entry name" value="RNR-like"/>
</dbReference>
<accession>A0A7I9YS91</accession>
<sequence length="502" mass="57221">MTTERAPVGTAPAPVGPLSKIDYSQRIPNNVNLSEDRRLQRALESWQPQFLDWWQTLGPQLPTKDVYLRTAIAVGRDGWAHFDHVPMQEYRWGIFLAPRDLDRRIGFGRHKGDPVWQEVPGQHRAELMRLITVQGDTEPASVEQQRALGRTAPSLYDLRNLFQVNVEEGRHLWAMVYLLHAYFGRDGRNEAEQLLRRHSGDRNTPRILGAFNQATTDWLQFFMFTYFTDRDGKYQLGTLKESAFDPLARTCAFMLKEEAHHMFVGASGVQRTVQRTAELMAAHGSVDLFQYGGIPLDVIQKYLNAQFSVSMDLFGSEQSTNAAAYYTGGLKGRWQEDRRDDDHMLRAAKYPMRTVRGGAIVEDTVPYLTALNLDLRDEYVADCRNGVHRWNQALAAVGLDERLVLPHEGFNRTIGTYAGHWISPTGEVLTSEEWHRKAEAWLPTDEDRERVAKLMVPHYQPGDFAGWIAPPKVGINGQPVEFDYVHLDDEASLEDQACGVRR</sequence>
<protein>
    <submittedName>
        <fullName evidence="1">Benzoyl-CoA oxygenase subunit B</fullName>
    </submittedName>
</protein>
<dbReference type="SUPFAM" id="SSF47240">
    <property type="entry name" value="Ferritin-like"/>
    <property type="match status" value="1"/>
</dbReference>
<evidence type="ECO:0000313" key="1">
    <source>
        <dbReference type="EMBL" id="GFG91560.1"/>
    </source>
</evidence>
<dbReference type="PANTHER" id="PTHR30458">
    <property type="entry name" value="PHENYLACETIC ACID DEGRADATION PROTEIN PAA"/>
    <property type="match status" value="1"/>
</dbReference>
<evidence type="ECO:0000313" key="2">
    <source>
        <dbReference type="Proteomes" id="UP000465360"/>
    </source>
</evidence>
<keyword evidence="2" id="KW-1185">Reference proteome</keyword>
<dbReference type="InterPro" id="IPR052703">
    <property type="entry name" value="Aromatic_CoA_ox/epox"/>
</dbReference>
<dbReference type="Gene3D" id="1.10.620.20">
    <property type="entry name" value="Ribonucleotide Reductase, subunit A"/>
    <property type="match status" value="1"/>
</dbReference>
<dbReference type="NCBIfam" id="TIGR03225">
    <property type="entry name" value="benzo_boxB"/>
    <property type="match status" value="1"/>
</dbReference>
<dbReference type="InterPro" id="IPR009078">
    <property type="entry name" value="Ferritin-like_SF"/>
</dbReference>
<organism evidence="1 2">
    <name type="scientific">Mycobacterium bourgelatii</name>
    <dbReference type="NCBI Taxonomy" id="1273442"/>
    <lineage>
        <taxon>Bacteria</taxon>
        <taxon>Bacillati</taxon>
        <taxon>Actinomycetota</taxon>
        <taxon>Actinomycetes</taxon>
        <taxon>Mycobacteriales</taxon>
        <taxon>Mycobacteriaceae</taxon>
        <taxon>Mycobacterium</taxon>
    </lineage>
</organism>
<name>A0A7I9YS91_MYCBU</name>
<dbReference type="AlphaFoldDB" id="A0A7I9YS91"/>
<dbReference type="PANTHER" id="PTHR30458:SF0">
    <property type="entry name" value="1,2-PHENYLACETYL-COA EPOXIDASE, SUBUNIT C"/>
    <property type="match status" value="1"/>
</dbReference>
<dbReference type="InterPro" id="IPR017635">
    <property type="entry name" value="Benzoyl_CoA_Oase_BoxB"/>
</dbReference>
<proteinExistence type="predicted"/>
<dbReference type="Pfam" id="PF05138">
    <property type="entry name" value="PaaA_PaaC"/>
    <property type="match status" value="1"/>
</dbReference>
<dbReference type="EMBL" id="BLKZ01000001">
    <property type="protein sequence ID" value="GFG91560.1"/>
    <property type="molecule type" value="Genomic_DNA"/>
</dbReference>
<dbReference type="RefSeq" id="WP_240355517.1">
    <property type="nucleotide sequence ID" value="NZ_BLKZ01000001.1"/>
</dbReference>
<comment type="caution">
    <text evidence="1">The sequence shown here is derived from an EMBL/GenBank/DDBJ whole genome shotgun (WGS) entry which is preliminary data.</text>
</comment>